<gene>
    <name evidence="3" type="ORF">GA0070214_101432</name>
</gene>
<dbReference type="GO" id="GO:0015677">
    <property type="term" value="P:copper ion import"/>
    <property type="evidence" value="ECO:0007669"/>
    <property type="project" value="TreeGrafter"/>
</dbReference>
<dbReference type="Proteomes" id="UP000199629">
    <property type="component" value="Unassembled WGS sequence"/>
</dbReference>
<proteinExistence type="predicted"/>
<name>A0A1C4U861_9ACTN</name>
<evidence type="ECO:0000313" key="4">
    <source>
        <dbReference type="Proteomes" id="UP000199629"/>
    </source>
</evidence>
<evidence type="ECO:0000256" key="1">
    <source>
        <dbReference type="ARBA" id="ARBA00023002"/>
    </source>
</evidence>
<dbReference type="Gene3D" id="3.40.50.720">
    <property type="entry name" value="NAD(P)-binding Rossmann-like Domain"/>
    <property type="match status" value="1"/>
</dbReference>
<dbReference type="InterPro" id="IPR051267">
    <property type="entry name" value="STEAP_metalloreductase"/>
</dbReference>
<feature type="domain" description="Pyrroline-5-carboxylate reductase catalytic N-terminal" evidence="2">
    <location>
        <begin position="29"/>
        <end position="116"/>
    </location>
</feature>
<protein>
    <recommendedName>
        <fullName evidence="2">Pyrroline-5-carboxylate reductase catalytic N-terminal domain-containing protein</fullName>
    </recommendedName>
</protein>
<keyword evidence="1" id="KW-0560">Oxidoreductase</keyword>
<evidence type="ECO:0000259" key="2">
    <source>
        <dbReference type="Pfam" id="PF03807"/>
    </source>
</evidence>
<dbReference type="SUPFAM" id="SSF51735">
    <property type="entry name" value="NAD(P)-binding Rossmann-fold domains"/>
    <property type="match status" value="1"/>
</dbReference>
<dbReference type="PANTHER" id="PTHR14239:SF0">
    <property type="entry name" value="F420-DEPENDENT NADP REDUCTASE"/>
    <property type="match status" value="1"/>
</dbReference>
<organism evidence="3 4">
    <name type="scientific">Micromonospora chaiyaphumensis</name>
    <dbReference type="NCBI Taxonomy" id="307119"/>
    <lineage>
        <taxon>Bacteria</taxon>
        <taxon>Bacillati</taxon>
        <taxon>Actinomycetota</taxon>
        <taxon>Actinomycetes</taxon>
        <taxon>Micromonosporales</taxon>
        <taxon>Micromonosporaceae</taxon>
        <taxon>Micromonospora</taxon>
    </lineage>
</organism>
<accession>A0A1C4U861</accession>
<dbReference type="PANTHER" id="PTHR14239">
    <property type="entry name" value="DUDULIN-RELATED"/>
    <property type="match status" value="1"/>
</dbReference>
<dbReference type="InterPro" id="IPR036291">
    <property type="entry name" value="NAD(P)-bd_dom_sf"/>
</dbReference>
<sequence length="241" mass="25000">MAGMGDDDRGAGAAGPAATTILSSRPRTAVLGAGHTGPVLARVALAAGYPVSIAASGDPAKIALITDVLAPGAQARWAADAVADAGIVVLAIPLHRFPDLDPALLAGKLVVDTMNYWPPVDGVQAMFDDPAYGSSEIVQRRLARSTVVKTLNHIGYHELEDDRRPAGAPDRRALGVAGDDPAAVRAVADLIDRVGYDAVRLDSLRAGRLLQPGSPVFGVPLGRTEFTRALARTHHTDRGSS</sequence>
<keyword evidence="4" id="KW-1185">Reference proteome</keyword>
<dbReference type="AlphaFoldDB" id="A0A1C4U861"/>
<dbReference type="GO" id="GO:0008823">
    <property type="term" value="F:cupric reductase (NADH) activity"/>
    <property type="evidence" value="ECO:0007669"/>
    <property type="project" value="TreeGrafter"/>
</dbReference>
<dbReference type="Pfam" id="PF03807">
    <property type="entry name" value="F420_oxidored"/>
    <property type="match status" value="1"/>
</dbReference>
<reference evidence="4" key="1">
    <citation type="submission" date="2016-06" db="EMBL/GenBank/DDBJ databases">
        <authorList>
            <person name="Varghese N."/>
            <person name="Submissions Spin"/>
        </authorList>
    </citation>
    <scope>NUCLEOTIDE SEQUENCE [LARGE SCALE GENOMIC DNA]</scope>
    <source>
        <strain evidence="4">DSM 45246</strain>
    </source>
</reference>
<dbReference type="GO" id="GO:0052851">
    <property type="term" value="F:ferric-chelate reductase (NADPH) activity"/>
    <property type="evidence" value="ECO:0007669"/>
    <property type="project" value="TreeGrafter"/>
</dbReference>
<evidence type="ECO:0000313" key="3">
    <source>
        <dbReference type="EMBL" id="SCE67799.1"/>
    </source>
</evidence>
<dbReference type="EMBL" id="FMCS01000001">
    <property type="protein sequence ID" value="SCE67799.1"/>
    <property type="molecule type" value="Genomic_DNA"/>
</dbReference>
<dbReference type="GO" id="GO:0005886">
    <property type="term" value="C:plasma membrane"/>
    <property type="evidence" value="ECO:0007669"/>
    <property type="project" value="TreeGrafter"/>
</dbReference>
<dbReference type="InterPro" id="IPR028939">
    <property type="entry name" value="P5C_Rdtase_cat_N"/>
</dbReference>